<keyword evidence="6 13" id="KW-0418">Kinase</keyword>
<evidence type="ECO:0000256" key="7">
    <source>
        <dbReference type="ARBA" id="ARBA00023012"/>
    </source>
</evidence>
<accession>A0A841HJF7</accession>
<evidence type="ECO:0000256" key="3">
    <source>
        <dbReference type="ARBA" id="ARBA00012438"/>
    </source>
</evidence>
<feature type="modified residue" description="4-aspartylphosphate" evidence="8">
    <location>
        <position position="1434"/>
    </location>
</feature>
<dbReference type="GO" id="GO:0000155">
    <property type="term" value="F:phosphorelay sensor kinase activity"/>
    <property type="evidence" value="ECO:0007669"/>
    <property type="project" value="InterPro"/>
</dbReference>
<comment type="catalytic activity">
    <reaction evidence="1">
        <text>ATP + protein L-histidine = ADP + protein N-phospho-L-histidine.</text>
        <dbReference type="EC" id="2.7.13.3"/>
    </reaction>
</comment>
<dbReference type="Pfam" id="PF00672">
    <property type="entry name" value="HAMP"/>
    <property type="match status" value="4"/>
</dbReference>
<reference evidence="13 14" key="1">
    <citation type="submission" date="2020-08" db="EMBL/GenBank/DDBJ databases">
        <title>Genomic Encyclopedia of Type Strains, Phase IV (KMG-IV): sequencing the most valuable type-strain genomes for metagenomic binning, comparative biology and taxonomic classification.</title>
        <authorList>
            <person name="Goeker M."/>
        </authorList>
    </citation>
    <scope>NUCLEOTIDE SEQUENCE [LARGE SCALE GENOMIC DNA]</scope>
    <source>
        <strain evidence="13 14">DSM 26723</strain>
    </source>
</reference>
<dbReference type="InterPro" id="IPR003661">
    <property type="entry name" value="HisK_dim/P_dom"/>
</dbReference>
<dbReference type="CDD" id="cd06225">
    <property type="entry name" value="HAMP"/>
    <property type="match status" value="7"/>
</dbReference>
<keyword evidence="14" id="KW-1185">Reference proteome</keyword>
<dbReference type="FunFam" id="3.30.565.10:FF:000010">
    <property type="entry name" value="Sensor histidine kinase RcsC"/>
    <property type="match status" value="1"/>
</dbReference>
<keyword evidence="4 8" id="KW-0597">Phosphoprotein</keyword>
<dbReference type="PANTHER" id="PTHR45339">
    <property type="entry name" value="HYBRID SIGNAL TRANSDUCTION HISTIDINE KINASE J"/>
    <property type="match status" value="1"/>
</dbReference>
<dbReference type="InterPro" id="IPR003594">
    <property type="entry name" value="HATPase_dom"/>
</dbReference>
<dbReference type="Pfam" id="PF00512">
    <property type="entry name" value="HisKA"/>
    <property type="match status" value="1"/>
</dbReference>
<evidence type="ECO:0000256" key="8">
    <source>
        <dbReference type="PROSITE-ProRule" id="PRU00169"/>
    </source>
</evidence>
<dbReference type="CDD" id="cd16922">
    <property type="entry name" value="HATPase_EvgS-ArcB-TorS-like"/>
    <property type="match status" value="1"/>
</dbReference>
<evidence type="ECO:0000259" key="12">
    <source>
        <dbReference type="PROSITE" id="PS50885"/>
    </source>
</evidence>
<dbReference type="PRINTS" id="PR00344">
    <property type="entry name" value="BCTRLSENSOR"/>
</dbReference>
<feature type="modified residue" description="4-aspartylphosphate" evidence="8">
    <location>
        <position position="1580"/>
    </location>
</feature>
<feature type="domain" description="HAMP" evidence="12">
    <location>
        <begin position="656"/>
        <end position="708"/>
    </location>
</feature>
<evidence type="ECO:0000313" key="14">
    <source>
        <dbReference type="Proteomes" id="UP000588068"/>
    </source>
</evidence>
<feature type="domain" description="HAMP" evidence="12">
    <location>
        <begin position="564"/>
        <end position="616"/>
    </location>
</feature>
<dbReference type="Gene3D" id="1.20.120.1530">
    <property type="match status" value="4"/>
</dbReference>
<dbReference type="Gene3D" id="3.30.450.40">
    <property type="match status" value="1"/>
</dbReference>
<evidence type="ECO:0000259" key="10">
    <source>
        <dbReference type="PROSITE" id="PS50109"/>
    </source>
</evidence>
<dbReference type="InterPro" id="IPR004358">
    <property type="entry name" value="Sig_transdc_His_kin-like_C"/>
</dbReference>
<dbReference type="PROSITE" id="PS50885">
    <property type="entry name" value="HAMP"/>
    <property type="match status" value="7"/>
</dbReference>
<dbReference type="PANTHER" id="PTHR45339:SF1">
    <property type="entry name" value="HYBRID SIGNAL TRANSDUCTION HISTIDINE KINASE J"/>
    <property type="match status" value="1"/>
</dbReference>
<organism evidence="13 14">
    <name type="scientific">Povalibacter uvarum</name>
    <dbReference type="NCBI Taxonomy" id="732238"/>
    <lineage>
        <taxon>Bacteria</taxon>
        <taxon>Pseudomonadati</taxon>
        <taxon>Pseudomonadota</taxon>
        <taxon>Gammaproteobacteria</taxon>
        <taxon>Steroidobacterales</taxon>
        <taxon>Steroidobacteraceae</taxon>
        <taxon>Povalibacter</taxon>
    </lineage>
</organism>
<dbReference type="InterPro" id="IPR005467">
    <property type="entry name" value="His_kinase_dom"/>
</dbReference>
<evidence type="ECO:0000313" key="13">
    <source>
        <dbReference type="EMBL" id="MBB6093167.1"/>
    </source>
</evidence>
<keyword evidence="5" id="KW-0808">Transferase</keyword>
<keyword evidence="9" id="KW-0175">Coiled coil</keyword>
<dbReference type="PROSITE" id="PS50109">
    <property type="entry name" value="HIS_KIN"/>
    <property type="match status" value="1"/>
</dbReference>
<comment type="subcellular location">
    <subcellularLocation>
        <location evidence="2">Membrane</location>
    </subcellularLocation>
</comment>
<keyword evidence="7" id="KW-0902">Two-component regulatory system</keyword>
<feature type="domain" description="HAMP" evidence="12">
    <location>
        <begin position="380"/>
        <end position="432"/>
    </location>
</feature>
<feature type="domain" description="HAMP" evidence="12">
    <location>
        <begin position="99"/>
        <end position="156"/>
    </location>
</feature>
<dbReference type="GO" id="GO:0016020">
    <property type="term" value="C:membrane"/>
    <property type="evidence" value="ECO:0007669"/>
    <property type="project" value="UniProtKB-SubCell"/>
</dbReference>
<sequence>MVLAANDAANLQRRDILKALRALKRGDFSVRLPDDLSDIDGEIASTFNEVVELNDSMAREFERLSAMVGRDGKLSERAKLHGATGSWANCVDSINGLVSDMAFPLSEVARVIGAVAKGNLSQAVNLEIDGRPMRGEYLRISTVVNTMVDQLNSFASEVTRVAREVGTEGKLGGQANVRGVAGTWKDLTDSVNHMAANLTGQVRNIAEVTTAVASGNLSKKITVDVKGEILELKNTINTMVDQLNSFASEVTRVAREVGTEGKLGGQAKVEGVGGTWKDLTDNVNLMAANLTGQVRNIAEVTTAVASGNLSKKITVDVKGEILELKNTINVMVDQLNSFASEVTRVAREVGTEGKLGGQARVEGVAGTWKDLTDNVNLMAANLTGQVRNIADVTTAVASGNLSKKITVDVKGEILELKNTINTMVDQLNSFASEVTRVAREVGTEGKLGGQANVKGVAGTWKDLTDNVNLMAANLTGQVRNIADVTTAVASGNLSKKVTVDVKGEILELKNTVNVMVDQLNSFASEVTRVAREVGTEGKLGGQARVEGVGGTWKDLTDNVNLMAANLTGQVRGIAEVVTGVANGDLTRKLVVEAKGEIAALANTINGMIGTLATFADQVTNVAREVGTEGALGGQASVPGAAGLWRDLTDNVNQLAANLTTQVRAIAEVATAVTKGDLTRFITVEASGEVAALKDNINEMIRNLKDTTQKNTEQDWLKTNIARFTRLLQGQRDIRHVSNLILSQLVPLVNAQQALFYLTRPTEQGTVLELVASYAAPHRPRPPQRLHLGDGLIGQCAVEKRSMLLNDAPHAYMHISSGLGHSKPISLIVLPALFEGEVKAVLELGSFERFSTIHTLFLDQLMESIGIVLNTLAANMQTEALLAQSQLLTRELQSQQDELKNTNDRLEQQATTLQRSEDMLRSQQEELRAKNEELVEKANLLSWQNKQVEAKNQEVERAKELLEEKAEQLALTSKYKSEFLANMSHELRTPLNSLLILSKLLADNADSNLTGKQIEFAQTINRAGTELLALINDILDLSKIESGTVTLDVGTVEFAEVVDNLQRGFEQIASNRKLSFRIEIDSTLPPAMTTDEKRLQQILKNLLSNAFKFTHEGGVELSIQRARSGWNPANSVLSNASAVVAYSVTDTGIGIPSDKLRVIFEAFQQADGTTSRKYGGTGLGLSISREICRMLGGEITVASTPNHGSSFTLYLPLMFDMAWKPATHVVHSQPAPVVQPVAIADSAPLLIAAELTDDRQSIAQGDPVLLIIEDDVKFAQILVDLAHDRGFKAVVSSTGSGALPLVRRFNPSLITLDIRLPDMDGWRLLDILKRTAETRHIPIHIISVQDPRERGTQMGAFSVLEKPVDRAMLQQALGRTEEFLARPTKELLLIEDDDLQYSEIAKLIGNGDVQLTRVCTGREALEVLQTRTFDCVVLDLVLPDMDGVSLIEVIRRDPAQRLPVIIHTAKDLSPEDEAKLRKLAESFITKGPESPQQLFDETALFLHREVENMPPEQRRIIERARRREPGLAGRKVLIVDDDIRNIFSLTGVLEQHDIQVLHAENGRDGIDMLEDAPDIDMVLMDVMMPDMDGYETMRQIRSREQFRKLPMIAITAKAMKGDREKCIEAGASEYLSKPVDVDQLVSMMRVWLRRV</sequence>
<dbReference type="CDD" id="cd00082">
    <property type="entry name" value="HisKA"/>
    <property type="match status" value="1"/>
</dbReference>
<dbReference type="Proteomes" id="UP000588068">
    <property type="component" value="Unassembled WGS sequence"/>
</dbReference>
<dbReference type="SMART" id="SM00304">
    <property type="entry name" value="HAMP"/>
    <property type="match status" value="7"/>
</dbReference>
<dbReference type="InterPro" id="IPR003018">
    <property type="entry name" value="GAF"/>
</dbReference>
<feature type="modified residue" description="4-aspartylphosphate" evidence="8">
    <location>
        <position position="1312"/>
    </location>
</feature>
<dbReference type="InterPro" id="IPR036890">
    <property type="entry name" value="HATPase_C_sf"/>
</dbReference>
<dbReference type="CDD" id="cd00156">
    <property type="entry name" value="REC"/>
    <property type="match status" value="2"/>
</dbReference>
<dbReference type="SMART" id="SM00448">
    <property type="entry name" value="REC"/>
    <property type="match status" value="3"/>
</dbReference>
<dbReference type="InterPro" id="IPR001789">
    <property type="entry name" value="Sig_transdc_resp-reg_receiver"/>
</dbReference>
<evidence type="ECO:0000256" key="2">
    <source>
        <dbReference type="ARBA" id="ARBA00004370"/>
    </source>
</evidence>
<evidence type="ECO:0000256" key="6">
    <source>
        <dbReference type="ARBA" id="ARBA00022777"/>
    </source>
</evidence>
<dbReference type="FunFam" id="1.20.120.1530:FF:000002">
    <property type="entry name" value="Two-component osmosensing histidine kinase"/>
    <property type="match status" value="5"/>
</dbReference>
<name>A0A841HJF7_9GAMM</name>
<comment type="caution">
    <text evidence="13">The sequence shown here is derived from an EMBL/GenBank/DDBJ whole genome shotgun (WGS) entry which is preliminary data.</text>
</comment>
<evidence type="ECO:0000256" key="1">
    <source>
        <dbReference type="ARBA" id="ARBA00000085"/>
    </source>
</evidence>
<dbReference type="RefSeq" id="WP_221304118.1">
    <property type="nucleotide sequence ID" value="NZ_JACHHZ010000002.1"/>
</dbReference>
<feature type="domain" description="HAMP" evidence="12">
    <location>
        <begin position="288"/>
        <end position="340"/>
    </location>
</feature>
<dbReference type="SMART" id="SM00387">
    <property type="entry name" value="HATPase_c"/>
    <property type="match status" value="1"/>
</dbReference>
<evidence type="ECO:0000259" key="11">
    <source>
        <dbReference type="PROSITE" id="PS50110"/>
    </source>
</evidence>
<dbReference type="Pfam" id="PF13185">
    <property type="entry name" value="GAF_2"/>
    <property type="match status" value="1"/>
</dbReference>
<dbReference type="InterPro" id="IPR029016">
    <property type="entry name" value="GAF-like_dom_sf"/>
</dbReference>
<feature type="domain" description="Response regulatory" evidence="11">
    <location>
        <begin position="1263"/>
        <end position="1376"/>
    </location>
</feature>
<dbReference type="EMBL" id="JACHHZ010000002">
    <property type="protein sequence ID" value="MBB6093167.1"/>
    <property type="molecule type" value="Genomic_DNA"/>
</dbReference>
<proteinExistence type="predicted"/>
<dbReference type="Gene3D" id="1.10.287.130">
    <property type="match status" value="1"/>
</dbReference>
<dbReference type="Gene3D" id="3.30.565.10">
    <property type="entry name" value="Histidine kinase-like ATPase, C-terminal domain"/>
    <property type="match status" value="1"/>
</dbReference>
<protein>
    <recommendedName>
        <fullName evidence="3">histidine kinase</fullName>
        <ecNumber evidence="3">2.7.13.3</ecNumber>
    </recommendedName>
</protein>
<gene>
    <name evidence="13" type="ORF">HNQ60_002045</name>
</gene>
<dbReference type="SUPFAM" id="SSF55781">
    <property type="entry name" value="GAF domain-like"/>
    <property type="match status" value="1"/>
</dbReference>
<dbReference type="InterPro" id="IPR036097">
    <property type="entry name" value="HisK_dim/P_sf"/>
</dbReference>
<dbReference type="Pfam" id="PF02518">
    <property type="entry name" value="HATPase_c"/>
    <property type="match status" value="1"/>
</dbReference>
<dbReference type="Gene3D" id="3.40.50.2300">
    <property type="match status" value="3"/>
</dbReference>
<dbReference type="InterPro" id="IPR003660">
    <property type="entry name" value="HAMP_dom"/>
</dbReference>
<evidence type="ECO:0000256" key="5">
    <source>
        <dbReference type="ARBA" id="ARBA00022679"/>
    </source>
</evidence>
<evidence type="ECO:0000256" key="9">
    <source>
        <dbReference type="SAM" id="Coils"/>
    </source>
</evidence>
<dbReference type="PROSITE" id="PS50110">
    <property type="entry name" value="RESPONSE_REGULATORY"/>
    <property type="match status" value="3"/>
</dbReference>
<dbReference type="InterPro" id="IPR011006">
    <property type="entry name" value="CheY-like_superfamily"/>
</dbReference>
<feature type="domain" description="HAMP" evidence="12">
    <location>
        <begin position="472"/>
        <end position="524"/>
    </location>
</feature>
<dbReference type="SUPFAM" id="SSF55874">
    <property type="entry name" value="ATPase domain of HSP90 chaperone/DNA topoisomerase II/histidine kinase"/>
    <property type="match status" value="1"/>
</dbReference>
<feature type="domain" description="HAMP" evidence="12">
    <location>
        <begin position="196"/>
        <end position="248"/>
    </location>
</feature>
<dbReference type="CDD" id="cd17546">
    <property type="entry name" value="REC_hyHK_CKI1_RcsC-like"/>
    <property type="match status" value="1"/>
</dbReference>
<dbReference type="SMART" id="SM00388">
    <property type="entry name" value="HisKA"/>
    <property type="match status" value="1"/>
</dbReference>
<feature type="coiled-coil region" evidence="9">
    <location>
        <begin position="884"/>
        <end position="971"/>
    </location>
</feature>
<feature type="domain" description="Histidine kinase" evidence="10">
    <location>
        <begin position="981"/>
        <end position="1214"/>
    </location>
</feature>
<dbReference type="SUPFAM" id="SSF52172">
    <property type="entry name" value="CheY-like"/>
    <property type="match status" value="3"/>
</dbReference>
<dbReference type="Pfam" id="PF18947">
    <property type="entry name" value="HAMP_2"/>
    <property type="match status" value="3"/>
</dbReference>
<dbReference type="SUPFAM" id="SSF47384">
    <property type="entry name" value="Homodimeric domain of signal transducing histidine kinase"/>
    <property type="match status" value="1"/>
</dbReference>
<dbReference type="EC" id="2.7.13.3" evidence="3"/>
<evidence type="ECO:0000256" key="4">
    <source>
        <dbReference type="ARBA" id="ARBA00022553"/>
    </source>
</evidence>
<feature type="domain" description="Response regulatory" evidence="11">
    <location>
        <begin position="1385"/>
        <end position="1500"/>
    </location>
</feature>
<dbReference type="Gene3D" id="1.10.8.500">
    <property type="entry name" value="HAMP domain in histidine kinase"/>
    <property type="match status" value="1"/>
</dbReference>
<dbReference type="Pfam" id="PF00072">
    <property type="entry name" value="Response_reg"/>
    <property type="match status" value="3"/>
</dbReference>
<dbReference type="SUPFAM" id="SSF58104">
    <property type="entry name" value="Methyl-accepting chemotaxis protein (MCP) signaling domain"/>
    <property type="match status" value="3"/>
</dbReference>
<feature type="domain" description="Response regulatory" evidence="11">
    <location>
        <begin position="1530"/>
        <end position="1647"/>
    </location>
</feature>